<dbReference type="InterPro" id="IPR038578">
    <property type="entry name" value="GT29-like_sf"/>
</dbReference>
<dbReference type="PANTHER" id="PTHR11987:SF29">
    <property type="entry name" value="ALPHA-2,8-SIALYLTRANSFERASE 8F"/>
    <property type="match status" value="1"/>
</dbReference>
<dbReference type="PANTHER" id="PTHR11987">
    <property type="entry name" value="ALPHA-2,8-SIALYLTRANSFERASE"/>
    <property type="match status" value="1"/>
</dbReference>
<keyword evidence="6" id="KW-0735">Signal-anchor</keyword>
<comment type="similarity">
    <text evidence="2">Belongs to the glycosyltransferase 29 family.</text>
</comment>
<keyword evidence="10" id="KW-1015">Disulfide bond</keyword>
<evidence type="ECO:0000313" key="14">
    <source>
        <dbReference type="EMBL" id="CAH2272433.1"/>
    </source>
</evidence>
<evidence type="ECO:0000256" key="8">
    <source>
        <dbReference type="ARBA" id="ARBA00023034"/>
    </source>
</evidence>
<keyword evidence="15" id="KW-1185">Reference proteome</keyword>
<dbReference type="GO" id="GO:0006491">
    <property type="term" value="P:N-glycan processing"/>
    <property type="evidence" value="ECO:0007669"/>
    <property type="project" value="TreeGrafter"/>
</dbReference>
<evidence type="ECO:0000256" key="9">
    <source>
        <dbReference type="ARBA" id="ARBA00023136"/>
    </source>
</evidence>
<dbReference type="Gene3D" id="3.90.1480.20">
    <property type="entry name" value="Glycosyl transferase family 29"/>
    <property type="match status" value="1"/>
</dbReference>
<feature type="transmembrane region" description="Helical" evidence="13">
    <location>
        <begin position="7"/>
        <end position="25"/>
    </location>
</feature>
<dbReference type="AlphaFoldDB" id="A0AAD1VWZ8"/>
<keyword evidence="4" id="KW-0808">Transferase</keyword>
<feature type="disulfide bond" evidence="12">
    <location>
        <begin position="153"/>
        <end position="300"/>
    </location>
</feature>
<evidence type="ECO:0000256" key="10">
    <source>
        <dbReference type="ARBA" id="ARBA00023157"/>
    </source>
</evidence>
<name>A0AAD1VWZ8_PELCU</name>
<evidence type="ECO:0000256" key="6">
    <source>
        <dbReference type="ARBA" id="ARBA00022968"/>
    </source>
</evidence>
<dbReference type="Proteomes" id="UP001295444">
    <property type="component" value="Chromosome 03"/>
</dbReference>
<keyword evidence="5 13" id="KW-0812">Transmembrane</keyword>
<dbReference type="GO" id="GO:0000139">
    <property type="term" value="C:Golgi membrane"/>
    <property type="evidence" value="ECO:0007669"/>
    <property type="project" value="UniProtKB-SubCell"/>
</dbReference>
<gene>
    <name evidence="14" type="ORF">PECUL_23A003765</name>
</gene>
<evidence type="ECO:0000313" key="15">
    <source>
        <dbReference type="Proteomes" id="UP001295444"/>
    </source>
</evidence>
<accession>A0AAD1VWZ8</accession>
<dbReference type="InterPro" id="IPR050943">
    <property type="entry name" value="Glycosyltr_29_Sialyltrsf"/>
</dbReference>
<keyword evidence="3" id="KW-0328">Glycosyltransferase</keyword>
<dbReference type="InterPro" id="IPR001675">
    <property type="entry name" value="Glyco_trans_29"/>
</dbReference>
<dbReference type="GO" id="GO:0009311">
    <property type="term" value="P:oligosaccharide metabolic process"/>
    <property type="evidence" value="ECO:0007669"/>
    <property type="project" value="TreeGrafter"/>
</dbReference>
<evidence type="ECO:0000256" key="2">
    <source>
        <dbReference type="ARBA" id="ARBA00006003"/>
    </source>
</evidence>
<organism evidence="14 15">
    <name type="scientific">Pelobates cultripes</name>
    <name type="common">Western spadefoot toad</name>
    <dbReference type="NCBI Taxonomy" id="61616"/>
    <lineage>
        <taxon>Eukaryota</taxon>
        <taxon>Metazoa</taxon>
        <taxon>Chordata</taxon>
        <taxon>Craniata</taxon>
        <taxon>Vertebrata</taxon>
        <taxon>Euteleostomi</taxon>
        <taxon>Amphibia</taxon>
        <taxon>Batrachia</taxon>
        <taxon>Anura</taxon>
        <taxon>Pelobatoidea</taxon>
        <taxon>Pelobatidae</taxon>
        <taxon>Pelobates</taxon>
    </lineage>
</organism>
<evidence type="ECO:0000256" key="3">
    <source>
        <dbReference type="ARBA" id="ARBA00022676"/>
    </source>
</evidence>
<evidence type="ECO:0000256" key="11">
    <source>
        <dbReference type="ARBA" id="ARBA00023180"/>
    </source>
</evidence>
<keyword evidence="8" id="KW-0333">Golgi apparatus</keyword>
<evidence type="ECO:0000256" key="7">
    <source>
        <dbReference type="ARBA" id="ARBA00022989"/>
    </source>
</evidence>
<comment type="subcellular location">
    <subcellularLocation>
        <location evidence="1">Golgi apparatus membrane</location>
        <topology evidence="1">Single-pass type II membrane protein</topology>
    </subcellularLocation>
</comment>
<evidence type="ECO:0000256" key="4">
    <source>
        <dbReference type="ARBA" id="ARBA00022679"/>
    </source>
</evidence>
<protein>
    <submittedName>
        <fullName evidence="14">Alpha-2,8-sialyltransferase 8F</fullName>
    </submittedName>
</protein>
<keyword evidence="7 13" id="KW-1133">Transmembrane helix</keyword>
<sequence>MAYKRCRIMNLIIISILFVAFYSFYRIISDRVCYCPRAHDQLLSLPEETCRQIRNSIILTQLKKYNHTFLMEQIKELQRCWWSVNGNALEDIRSELRACCNAGSNLLVTQANTHIGDYITYGTNRDKRIEVTENIHEMLPKVSPFPDKPFRRCSVVGNGGILLNSGCGSDIDQADFVFRFNLPPMNYAGDIGTKTDLVTANPSILHTSYSKLDEERKPFIDDLKAYKSALIVMPAFSFTSNVDVSFKVFHTLQDFESQQKVAYFHPDYLKNLALYWINKGLTARRLSSGLIIVSTALELCDEVTLYGFWPFSRGATGKPISHRYYDNKVPKPGFHSMPDEFFFYTQMHSKGILRLKIGTCY</sequence>
<dbReference type="Pfam" id="PF00777">
    <property type="entry name" value="Glyco_transf_29"/>
    <property type="match status" value="1"/>
</dbReference>
<keyword evidence="11" id="KW-0325">Glycoprotein</keyword>
<dbReference type="PIRSF" id="PIRSF005557">
    <property type="entry name" value="Sialyl_trans"/>
    <property type="match status" value="1"/>
</dbReference>
<evidence type="ECO:0000256" key="12">
    <source>
        <dbReference type="PIRSR" id="PIRSR005557-2"/>
    </source>
</evidence>
<dbReference type="InterPro" id="IPR012163">
    <property type="entry name" value="Sialyl_trans"/>
</dbReference>
<dbReference type="FunFam" id="3.90.1480.20:FF:000001">
    <property type="entry name" value="ST8 alpha-N-acetyl-neuraminide alpha-2,8-sialyltransferase 2"/>
    <property type="match status" value="1"/>
</dbReference>
<dbReference type="EMBL" id="OW240914">
    <property type="protein sequence ID" value="CAH2272433.1"/>
    <property type="molecule type" value="Genomic_DNA"/>
</dbReference>
<keyword evidence="9 13" id="KW-0472">Membrane</keyword>
<evidence type="ECO:0000256" key="13">
    <source>
        <dbReference type="SAM" id="Phobius"/>
    </source>
</evidence>
<evidence type="ECO:0000256" key="1">
    <source>
        <dbReference type="ARBA" id="ARBA00004323"/>
    </source>
</evidence>
<proteinExistence type="inferred from homology"/>
<reference evidence="14" key="1">
    <citation type="submission" date="2022-03" db="EMBL/GenBank/DDBJ databases">
        <authorList>
            <person name="Alioto T."/>
            <person name="Alioto T."/>
            <person name="Gomez Garrido J."/>
        </authorList>
    </citation>
    <scope>NUCLEOTIDE SEQUENCE</scope>
</reference>
<evidence type="ECO:0000256" key="5">
    <source>
        <dbReference type="ARBA" id="ARBA00022692"/>
    </source>
</evidence>
<dbReference type="GO" id="GO:0003828">
    <property type="term" value="F:alpha-N-acetylneuraminate alpha-2,8-sialyltransferase activity"/>
    <property type="evidence" value="ECO:0007669"/>
    <property type="project" value="TreeGrafter"/>
</dbReference>